<dbReference type="GO" id="GO:0015935">
    <property type="term" value="C:small ribosomal subunit"/>
    <property type="evidence" value="ECO:0007669"/>
    <property type="project" value="InterPro"/>
</dbReference>
<dbReference type="Pfam" id="PF00203">
    <property type="entry name" value="Ribosomal_S19"/>
    <property type="match status" value="1"/>
</dbReference>
<accession>A0A0G1J777</accession>
<dbReference type="InterPro" id="IPR002222">
    <property type="entry name" value="Ribosomal_uS19"/>
</dbReference>
<evidence type="ECO:0000256" key="2">
    <source>
        <dbReference type="ARBA" id="ARBA00022730"/>
    </source>
</evidence>
<dbReference type="GO" id="GO:0003735">
    <property type="term" value="F:structural constituent of ribosome"/>
    <property type="evidence" value="ECO:0007669"/>
    <property type="project" value="InterPro"/>
</dbReference>
<name>A0A0G1J777_9BACT</name>
<dbReference type="SUPFAM" id="SSF54570">
    <property type="entry name" value="Ribosomal protein S19"/>
    <property type="match status" value="1"/>
</dbReference>
<dbReference type="AlphaFoldDB" id="A0A0G1J777"/>
<dbReference type="PIRSF" id="PIRSF002144">
    <property type="entry name" value="Ribosomal_S19"/>
    <property type="match status" value="1"/>
</dbReference>
<dbReference type="Proteomes" id="UP000034826">
    <property type="component" value="Unassembled WGS sequence"/>
</dbReference>
<keyword evidence="5 7" id="KW-0687">Ribonucleoprotein</keyword>
<evidence type="ECO:0000256" key="4">
    <source>
        <dbReference type="ARBA" id="ARBA00022980"/>
    </source>
</evidence>
<dbReference type="GO" id="GO:0000028">
    <property type="term" value="P:ribosomal small subunit assembly"/>
    <property type="evidence" value="ECO:0007669"/>
    <property type="project" value="TreeGrafter"/>
</dbReference>
<dbReference type="GO" id="GO:0006412">
    <property type="term" value="P:translation"/>
    <property type="evidence" value="ECO:0007669"/>
    <property type="project" value="UniProtKB-UniRule"/>
</dbReference>
<sequence>MARSAKKGPYVDPRLVKKVTSGMGTKENPIKTWSRACQIPPEFVGKYFQVHNGRIFIDVFVTEDMVGHRLGEFAPTRTFRGHGEIVKRILEKT</sequence>
<evidence type="ECO:0000256" key="1">
    <source>
        <dbReference type="ARBA" id="ARBA00007345"/>
    </source>
</evidence>
<dbReference type="FunFam" id="3.30.860.10:FF:000001">
    <property type="entry name" value="30S ribosomal protein S19"/>
    <property type="match status" value="1"/>
</dbReference>
<comment type="similarity">
    <text evidence="1 7 8">Belongs to the universal ribosomal protein uS19 family.</text>
</comment>
<dbReference type="PATRIC" id="fig|1618564.3.peg.381"/>
<dbReference type="HAMAP" id="MF_00531">
    <property type="entry name" value="Ribosomal_uS19"/>
    <property type="match status" value="1"/>
</dbReference>
<comment type="function">
    <text evidence="7">Protein S19 forms a complex with S13 that binds strongly to the 16S ribosomal RNA.</text>
</comment>
<evidence type="ECO:0000256" key="8">
    <source>
        <dbReference type="RuleBase" id="RU003485"/>
    </source>
</evidence>
<dbReference type="GO" id="GO:0019843">
    <property type="term" value="F:rRNA binding"/>
    <property type="evidence" value="ECO:0007669"/>
    <property type="project" value="UniProtKB-UniRule"/>
</dbReference>
<evidence type="ECO:0000256" key="5">
    <source>
        <dbReference type="ARBA" id="ARBA00023274"/>
    </source>
</evidence>
<organism evidence="9 10">
    <name type="scientific">Candidatus Woesebacteria bacterium GW2011_GWA2_44_33</name>
    <dbReference type="NCBI Taxonomy" id="1618564"/>
    <lineage>
        <taxon>Bacteria</taxon>
        <taxon>Candidatus Woeseibacteriota</taxon>
    </lineage>
</organism>
<dbReference type="NCBIfam" id="TIGR01050">
    <property type="entry name" value="rpsS_bact"/>
    <property type="match status" value="1"/>
</dbReference>
<dbReference type="PANTHER" id="PTHR11880:SF8">
    <property type="entry name" value="SMALL RIBOSOMAL SUBUNIT PROTEIN US19M"/>
    <property type="match status" value="1"/>
</dbReference>
<dbReference type="PANTHER" id="PTHR11880">
    <property type="entry name" value="RIBOSOMAL PROTEIN S19P FAMILY MEMBER"/>
    <property type="match status" value="1"/>
</dbReference>
<gene>
    <name evidence="7" type="primary">rpsS</name>
    <name evidence="9" type="ORF">UW60_C0012G0011</name>
</gene>
<keyword evidence="4 7" id="KW-0689">Ribosomal protein</keyword>
<dbReference type="InterPro" id="IPR005732">
    <property type="entry name" value="Ribosomal_uS19_bac-type"/>
</dbReference>
<evidence type="ECO:0000256" key="7">
    <source>
        <dbReference type="HAMAP-Rule" id="MF_00531"/>
    </source>
</evidence>
<dbReference type="GO" id="GO:0005737">
    <property type="term" value="C:cytoplasm"/>
    <property type="evidence" value="ECO:0007669"/>
    <property type="project" value="UniProtKB-ARBA"/>
</dbReference>
<evidence type="ECO:0000256" key="6">
    <source>
        <dbReference type="ARBA" id="ARBA00035163"/>
    </source>
</evidence>
<keyword evidence="2 7" id="KW-0699">rRNA-binding</keyword>
<comment type="caution">
    <text evidence="9">The sequence shown here is derived from an EMBL/GenBank/DDBJ whole genome shotgun (WGS) entry which is preliminary data.</text>
</comment>
<dbReference type="InterPro" id="IPR023575">
    <property type="entry name" value="Ribosomal_uS19_SF"/>
</dbReference>
<protein>
    <recommendedName>
        <fullName evidence="6 7">Small ribosomal subunit protein uS19</fullName>
    </recommendedName>
</protein>
<reference evidence="9 10" key="1">
    <citation type="journal article" date="2015" name="Nature">
        <title>rRNA introns, odd ribosomes, and small enigmatic genomes across a large radiation of phyla.</title>
        <authorList>
            <person name="Brown C.T."/>
            <person name="Hug L.A."/>
            <person name="Thomas B.C."/>
            <person name="Sharon I."/>
            <person name="Castelle C.J."/>
            <person name="Singh A."/>
            <person name="Wilkins M.J."/>
            <person name="Williams K.H."/>
            <person name="Banfield J.F."/>
        </authorList>
    </citation>
    <scope>NUCLEOTIDE SEQUENCE [LARGE SCALE GENOMIC DNA]</scope>
</reference>
<dbReference type="PROSITE" id="PS00323">
    <property type="entry name" value="RIBOSOMAL_S19"/>
    <property type="match status" value="1"/>
</dbReference>
<proteinExistence type="inferred from homology"/>
<dbReference type="PRINTS" id="PR00975">
    <property type="entry name" value="RIBOSOMALS19"/>
</dbReference>
<evidence type="ECO:0000313" key="9">
    <source>
        <dbReference type="EMBL" id="KKT67125.1"/>
    </source>
</evidence>
<dbReference type="InterPro" id="IPR020934">
    <property type="entry name" value="Ribosomal_uS19_CS"/>
</dbReference>
<dbReference type="EMBL" id="LCIY01000012">
    <property type="protein sequence ID" value="KKT67125.1"/>
    <property type="molecule type" value="Genomic_DNA"/>
</dbReference>
<evidence type="ECO:0000313" key="10">
    <source>
        <dbReference type="Proteomes" id="UP000034826"/>
    </source>
</evidence>
<dbReference type="Gene3D" id="3.30.860.10">
    <property type="entry name" value="30s Ribosomal Protein S19, Chain A"/>
    <property type="match status" value="1"/>
</dbReference>
<evidence type="ECO:0000256" key="3">
    <source>
        <dbReference type="ARBA" id="ARBA00022884"/>
    </source>
</evidence>
<keyword evidence="3 7" id="KW-0694">RNA-binding</keyword>